<evidence type="ECO:0000313" key="1">
    <source>
        <dbReference type="EMBL" id="WVZ91387.1"/>
    </source>
</evidence>
<reference evidence="1 2" key="1">
    <citation type="submission" date="2024-02" db="EMBL/GenBank/DDBJ databases">
        <title>High-quality chromosome-scale genome assembly of Pensacola bahiagrass (Paspalum notatum Flugge var. saurae).</title>
        <authorList>
            <person name="Vega J.M."/>
            <person name="Podio M."/>
            <person name="Orjuela J."/>
            <person name="Siena L.A."/>
            <person name="Pessino S.C."/>
            <person name="Combes M.C."/>
            <person name="Mariac C."/>
            <person name="Albertini E."/>
            <person name="Pupilli F."/>
            <person name="Ortiz J.P.A."/>
            <person name="Leblanc O."/>
        </authorList>
    </citation>
    <scope>NUCLEOTIDE SEQUENCE [LARGE SCALE GENOMIC DNA]</scope>
    <source>
        <strain evidence="1">R1</strain>
        <tissue evidence="1">Leaf</tissue>
    </source>
</reference>
<organism evidence="1 2">
    <name type="scientific">Paspalum notatum var. saurae</name>
    <dbReference type="NCBI Taxonomy" id="547442"/>
    <lineage>
        <taxon>Eukaryota</taxon>
        <taxon>Viridiplantae</taxon>
        <taxon>Streptophyta</taxon>
        <taxon>Embryophyta</taxon>
        <taxon>Tracheophyta</taxon>
        <taxon>Spermatophyta</taxon>
        <taxon>Magnoliopsida</taxon>
        <taxon>Liliopsida</taxon>
        <taxon>Poales</taxon>
        <taxon>Poaceae</taxon>
        <taxon>PACMAD clade</taxon>
        <taxon>Panicoideae</taxon>
        <taxon>Andropogonodae</taxon>
        <taxon>Paspaleae</taxon>
        <taxon>Paspalinae</taxon>
        <taxon>Paspalum</taxon>
    </lineage>
</organism>
<name>A0AAQ3UJK7_PASNO</name>
<evidence type="ECO:0000313" key="2">
    <source>
        <dbReference type="Proteomes" id="UP001341281"/>
    </source>
</evidence>
<accession>A0AAQ3UJK7</accession>
<protein>
    <submittedName>
        <fullName evidence="1">Uncharacterized protein</fullName>
    </submittedName>
</protein>
<dbReference type="Proteomes" id="UP001341281">
    <property type="component" value="Chromosome 08"/>
</dbReference>
<dbReference type="AlphaFoldDB" id="A0AAQ3UJK7"/>
<keyword evidence="2" id="KW-1185">Reference proteome</keyword>
<gene>
    <name evidence="1" type="ORF">U9M48_037567</name>
</gene>
<dbReference type="EMBL" id="CP144752">
    <property type="protein sequence ID" value="WVZ91387.1"/>
    <property type="molecule type" value="Genomic_DNA"/>
</dbReference>
<proteinExistence type="predicted"/>
<sequence length="148" mass="16285">MASFLQEEASALGPDGTSTVLIDGAHTEVSAKALMDGIGTIRLEGPLVLVISRSLNSFFQALSIPDTSVDIQFSGSDDEIRTGMLKDIKFERDLVNLVVLFSSVQNGSAACEIQKCDCYLVMKWLSPVRCYYLMSDELDKKEHVQCQQ</sequence>